<organism evidence="3 4">
    <name type="scientific">Striga asiatica</name>
    <name type="common">Asiatic witchweed</name>
    <name type="synonym">Buchnera asiatica</name>
    <dbReference type="NCBI Taxonomy" id="4170"/>
    <lineage>
        <taxon>Eukaryota</taxon>
        <taxon>Viridiplantae</taxon>
        <taxon>Streptophyta</taxon>
        <taxon>Embryophyta</taxon>
        <taxon>Tracheophyta</taxon>
        <taxon>Spermatophyta</taxon>
        <taxon>Magnoliopsida</taxon>
        <taxon>eudicotyledons</taxon>
        <taxon>Gunneridae</taxon>
        <taxon>Pentapetalae</taxon>
        <taxon>asterids</taxon>
        <taxon>lamiids</taxon>
        <taxon>Lamiales</taxon>
        <taxon>Orobanchaceae</taxon>
        <taxon>Buchnereae</taxon>
        <taxon>Striga</taxon>
    </lineage>
</organism>
<dbReference type="AlphaFoldDB" id="A0A5A7P558"/>
<keyword evidence="3" id="KW-0418">Kinase</keyword>
<feature type="domain" description="Ribose-phosphate pyrophosphokinase N-terminal" evidence="2">
    <location>
        <begin position="99"/>
        <end position="142"/>
    </location>
</feature>
<keyword evidence="4" id="KW-1185">Reference proteome</keyword>
<dbReference type="Pfam" id="PF13793">
    <property type="entry name" value="Pribosyltran_N"/>
    <property type="match status" value="1"/>
</dbReference>
<gene>
    <name evidence="3" type="ORF">STAS_03336</name>
</gene>
<evidence type="ECO:0000313" key="3">
    <source>
        <dbReference type="EMBL" id="GER27618.1"/>
    </source>
</evidence>
<evidence type="ECO:0000259" key="2">
    <source>
        <dbReference type="Pfam" id="PF13793"/>
    </source>
</evidence>
<dbReference type="GO" id="GO:0004749">
    <property type="term" value="F:ribose phosphate diphosphokinase activity"/>
    <property type="evidence" value="ECO:0007669"/>
    <property type="project" value="UniProtKB-EC"/>
</dbReference>
<dbReference type="InterPro" id="IPR029099">
    <property type="entry name" value="Pribosyltran_N"/>
</dbReference>
<evidence type="ECO:0000313" key="4">
    <source>
        <dbReference type="Proteomes" id="UP000325081"/>
    </source>
</evidence>
<protein>
    <submittedName>
        <fullName evidence="3">Ribose-phosphate pyrophosphokinase</fullName>
    </submittedName>
</protein>
<comment type="caution">
    <text evidence="3">The sequence shown here is derived from an EMBL/GenBank/DDBJ whole genome shotgun (WGS) entry which is preliminary data.</text>
</comment>
<keyword evidence="3" id="KW-0808">Transferase</keyword>
<dbReference type="Gene3D" id="3.40.50.2020">
    <property type="match status" value="1"/>
</dbReference>
<dbReference type="InterPro" id="IPR029057">
    <property type="entry name" value="PRTase-like"/>
</dbReference>
<proteinExistence type="predicted"/>
<reference evidence="4" key="1">
    <citation type="journal article" date="2019" name="Curr. Biol.">
        <title>Genome Sequence of Striga asiatica Provides Insight into the Evolution of Plant Parasitism.</title>
        <authorList>
            <person name="Yoshida S."/>
            <person name="Kim S."/>
            <person name="Wafula E.K."/>
            <person name="Tanskanen J."/>
            <person name="Kim Y.M."/>
            <person name="Honaas L."/>
            <person name="Yang Z."/>
            <person name="Spallek T."/>
            <person name="Conn C.E."/>
            <person name="Ichihashi Y."/>
            <person name="Cheong K."/>
            <person name="Cui S."/>
            <person name="Der J.P."/>
            <person name="Gundlach H."/>
            <person name="Jiao Y."/>
            <person name="Hori C."/>
            <person name="Ishida J.K."/>
            <person name="Kasahara H."/>
            <person name="Kiba T."/>
            <person name="Kim M.S."/>
            <person name="Koo N."/>
            <person name="Laohavisit A."/>
            <person name="Lee Y.H."/>
            <person name="Lumba S."/>
            <person name="McCourt P."/>
            <person name="Mortimer J.C."/>
            <person name="Mutuku J.M."/>
            <person name="Nomura T."/>
            <person name="Sasaki-Sekimoto Y."/>
            <person name="Seto Y."/>
            <person name="Wang Y."/>
            <person name="Wakatake T."/>
            <person name="Sakakibara H."/>
            <person name="Demura T."/>
            <person name="Yamaguchi S."/>
            <person name="Yoneyama K."/>
            <person name="Manabe R.I."/>
            <person name="Nelson D.C."/>
            <person name="Schulman A.H."/>
            <person name="Timko M.P."/>
            <person name="dePamphilis C.W."/>
            <person name="Choi D."/>
            <person name="Shirasu K."/>
        </authorList>
    </citation>
    <scope>NUCLEOTIDE SEQUENCE [LARGE SCALE GENOMIC DNA]</scope>
    <source>
        <strain evidence="4">cv. UVA1</strain>
    </source>
</reference>
<sequence length="154" mass="16774">MAEAVGEVVVKERDVCRSGETSGDELLEASMAAMDTLTSHVKERDVGRSGETSGDELLEASMAAMDTLTSHIRLRQAISLAAINDVVSHRRGRNAAMNDVVSHQIESNLGVELGKVKRTMFADGEIYFQLEESVRNGPNVYVNADPKDFRHSPA</sequence>
<evidence type="ECO:0000256" key="1">
    <source>
        <dbReference type="ARBA" id="ARBA00049535"/>
    </source>
</evidence>
<dbReference type="EMBL" id="BKCP01002002">
    <property type="protein sequence ID" value="GER27618.1"/>
    <property type="molecule type" value="Genomic_DNA"/>
</dbReference>
<dbReference type="GO" id="GO:0016301">
    <property type="term" value="F:kinase activity"/>
    <property type="evidence" value="ECO:0007669"/>
    <property type="project" value="UniProtKB-KW"/>
</dbReference>
<comment type="catalytic activity">
    <reaction evidence="1">
        <text>D-ribose 5-phosphate + ATP = 5-phospho-alpha-D-ribose 1-diphosphate + AMP + H(+)</text>
        <dbReference type="Rhea" id="RHEA:15609"/>
        <dbReference type="ChEBI" id="CHEBI:15378"/>
        <dbReference type="ChEBI" id="CHEBI:30616"/>
        <dbReference type="ChEBI" id="CHEBI:58017"/>
        <dbReference type="ChEBI" id="CHEBI:78346"/>
        <dbReference type="ChEBI" id="CHEBI:456215"/>
        <dbReference type="EC" id="2.7.6.1"/>
    </reaction>
</comment>
<name>A0A5A7P558_STRAF</name>
<accession>A0A5A7P558</accession>
<dbReference type="Proteomes" id="UP000325081">
    <property type="component" value="Unassembled WGS sequence"/>
</dbReference>